<protein>
    <submittedName>
        <fullName evidence="2">DUF4034 domain-containing protein</fullName>
    </submittedName>
</protein>
<sequence length="673" mass="75744">MDLRVPPLQNIPQIRLQLREWVRTESFDELNRYFDNLEAEWAIAEPGSHHYLDTARTGTLFDFSVTPASDIARFFQAWIAACPDAFHPRLFMGSFCFGRAGNIRGTGWANSVTEDCWLGAALACELSAMHLLAAIERSPRPVAAGVTLMELCAHFREPAWLNELFRGQPARSMASDDQDPELLEMAVEHLARYGLVPLQQAPEALPAGLPQREAHELDQGQDYWLHRVIGWRADCLEALQSYANYLLPRWGGSHEDIEGFAAGPLCAALNEAQRNVIRWVAFSDIHEYFPAKEEFNAAREVLADYEAWLERDLLPFYRGYALGDFAHFCAYSLDNPTRSMQLHVASVQAFPEGSYYRQIDGPFGAFLHLVVVNNMADETGAFRTAVERMCAMNEHGVPLAVKALGHQFGLWGFDKQPQQVADLLERAQVLGQRDLGETGLDIVSLPARVWWGGHHDESYYLALQWAERGLPGAAFFLHEIHSGRLDDVPQRYLDDAENLRWLQQGAQQGCPRSMFNLAWRKLFDDELDMTVRANFDEVVQLFEGARESTRAELRARIRIGILLRDYGTGEEQETGVQYLRSLVDCDDDWVAARTCAEIALAYMHGRGVTKSRFAAMEWAQHGVNLAPDDEGIQEVQYQVLNSHSLVKTLVTSIGAILGRGKVGVEDLPPKPAQ</sequence>
<dbReference type="Pfam" id="PF13226">
    <property type="entry name" value="DUF4034"/>
    <property type="match status" value="1"/>
</dbReference>
<dbReference type="AlphaFoldDB" id="A0A6B3P333"/>
<proteinExistence type="predicted"/>
<dbReference type="InterPro" id="IPR025115">
    <property type="entry name" value="DUF4034"/>
</dbReference>
<evidence type="ECO:0000259" key="1">
    <source>
        <dbReference type="Pfam" id="PF13226"/>
    </source>
</evidence>
<gene>
    <name evidence="2" type="ORF">G3436_23590</name>
</gene>
<evidence type="ECO:0000313" key="2">
    <source>
        <dbReference type="EMBL" id="NER66297.1"/>
    </source>
</evidence>
<comment type="caution">
    <text evidence="2">The sequence shown here is derived from an EMBL/GenBank/DDBJ whole genome shotgun (WGS) entry which is preliminary data.</text>
</comment>
<dbReference type="Gene3D" id="1.25.40.10">
    <property type="entry name" value="Tetratricopeptide repeat domain"/>
    <property type="match status" value="1"/>
</dbReference>
<dbReference type="InterPro" id="IPR011990">
    <property type="entry name" value="TPR-like_helical_dom_sf"/>
</dbReference>
<accession>A0A6B3P333</accession>
<dbReference type="EMBL" id="JAAHBU010000428">
    <property type="protein sequence ID" value="NER66297.1"/>
    <property type="molecule type" value="Genomic_DNA"/>
</dbReference>
<organism evidence="2 3">
    <name type="scientific">Pseudomonas brassicae</name>
    <dbReference type="NCBI Taxonomy" id="2708063"/>
    <lineage>
        <taxon>Bacteria</taxon>
        <taxon>Pseudomonadati</taxon>
        <taxon>Pseudomonadota</taxon>
        <taxon>Gammaproteobacteria</taxon>
        <taxon>Pseudomonadales</taxon>
        <taxon>Pseudomonadaceae</taxon>
        <taxon>Pseudomonas</taxon>
    </lineage>
</organism>
<dbReference type="Proteomes" id="UP000482634">
    <property type="component" value="Unassembled WGS sequence"/>
</dbReference>
<reference evidence="2 3" key="1">
    <citation type="submission" date="2020-02" db="EMBL/GenBank/DDBJ databases">
        <title>Broccoli isolated Pseudomonas sp.</title>
        <authorList>
            <person name="Fujikawa T."/>
            <person name="Sawada H."/>
        </authorList>
    </citation>
    <scope>NUCLEOTIDE SEQUENCE [LARGE SCALE GENOMIC DNA]</scope>
    <source>
        <strain evidence="2 3">MAFF212427</strain>
    </source>
</reference>
<feature type="domain" description="DUF4034" evidence="1">
    <location>
        <begin position="16"/>
        <end position="279"/>
    </location>
</feature>
<name>A0A6B3P333_9PSED</name>
<dbReference type="SUPFAM" id="SSF81901">
    <property type="entry name" value="HCP-like"/>
    <property type="match status" value="1"/>
</dbReference>
<evidence type="ECO:0000313" key="3">
    <source>
        <dbReference type="Proteomes" id="UP000482634"/>
    </source>
</evidence>
<keyword evidence="3" id="KW-1185">Reference proteome</keyword>